<keyword evidence="2" id="KW-0689">Ribosomal protein</keyword>
<keyword evidence="6" id="KW-1185">Reference proteome</keyword>
<dbReference type="Gramene" id="PHT89859">
    <property type="protein sequence ID" value="PHT89859"/>
    <property type="gene ID" value="T459_04972"/>
</dbReference>
<dbReference type="AlphaFoldDB" id="A0A2G3A6H6"/>
<evidence type="ECO:0000313" key="6">
    <source>
        <dbReference type="Proteomes" id="UP000222542"/>
    </source>
</evidence>
<evidence type="ECO:0000313" key="5">
    <source>
        <dbReference type="EMBL" id="PHT89859.1"/>
    </source>
</evidence>
<dbReference type="InterPro" id="IPR002222">
    <property type="entry name" value="Ribosomal_uS19"/>
</dbReference>
<gene>
    <name evidence="5" type="ORF">T459_04972</name>
</gene>
<feature type="region of interest" description="Disordered" evidence="4">
    <location>
        <begin position="52"/>
        <end position="73"/>
    </location>
</feature>
<reference evidence="5 6" key="1">
    <citation type="journal article" date="2014" name="Nat. Genet.">
        <title>Genome sequence of the hot pepper provides insights into the evolution of pungency in Capsicum species.</title>
        <authorList>
            <person name="Kim S."/>
            <person name="Park M."/>
            <person name="Yeom S.I."/>
            <person name="Kim Y.M."/>
            <person name="Lee J.M."/>
            <person name="Lee H.A."/>
            <person name="Seo E."/>
            <person name="Choi J."/>
            <person name="Cheong K."/>
            <person name="Kim K.T."/>
            <person name="Jung K."/>
            <person name="Lee G.W."/>
            <person name="Oh S.K."/>
            <person name="Bae C."/>
            <person name="Kim S.B."/>
            <person name="Lee H.Y."/>
            <person name="Kim S.Y."/>
            <person name="Kim M.S."/>
            <person name="Kang B.C."/>
            <person name="Jo Y.D."/>
            <person name="Yang H.B."/>
            <person name="Jeong H.J."/>
            <person name="Kang W.H."/>
            <person name="Kwon J.K."/>
            <person name="Shin C."/>
            <person name="Lim J.Y."/>
            <person name="Park J.H."/>
            <person name="Huh J.H."/>
            <person name="Kim J.S."/>
            <person name="Kim B.D."/>
            <person name="Cohen O."/>
            <person name="Paran I."/>
            <person name="Suh M.C."/>
            <person name="Lee S.B."/>
            <person name="Kim Y.K."/>
            <person name="Shin Y."/>
            <person name="Noh S.J."/>
            <person name="Park J."/>
            <person name="Seo Y.S."/>
            <person name="Kwon S.Y."/>
            <person name="Kim H.A."/>
            <person name="Park J.M."/>
            <person name="Kim H.J."/>
            <person name="Choi S.B."/>
            <person name="Bosland P.W."/>
            <person name="Reeves G."/>
            <person name="Jo S.H."/>
            <person name="Lee B.W."/>
            <person name="Cho H.T."/>
            <person name="Choi H.S."/>
            <person name="Lee M.S."/>
            <person name="Yu Y."/>
            <person name="Do Choi Y."/>
            <person name="Park B.S."/>
            <person name="van Deynze A."/>
            <person name="Ashrafi H."/>
            <person name="Hill T."/>
            <person name="Kim W.T."/>
            <person name="Pai H.S."/>
            <person name="Ahn H.K."/>
            <person name="Yeam I."/>
            <person name="Giovannoni J.J."/>
            <person name="Rose J.K."/>
            <person name="Sorensen I."/>
            <person name="Lee S.J."/>
            <person name="Kim R.W."/>
            <person name="Choi I.Y."/>
            <person name="Choi B.S."/>
            <person name="Lim J.S."/>
            <person name="Lee Y.H."/>
            <person name="Choi D."/>
        </authorList>
    </citation>
    <scope>NUCLEOTIDE SEQUENCE [LARGE SCALE GENOMIC DNA]</scope>
    <source>
        <strain evidence="6">cv. CM334</strain>
    </source>
</reference>
<protein>
    <submittedName>
        <fullName evidence="5">Uncharacterized protein</fullName>
    </submittedName>
</protein>
<name>A0A2G3A6H6_CAPAN</name>
<organism evidence="5 6">
    <name type="scientific">Capsicum annuum</name>
    <name type="common">Capsicum pepper</name>
    <dbReference type="NCBI Taxonomy" id="4072"/>
    <lineage>
        <taxon>Eukaryota</taxon>
        <taxon>Viridiplantae</taxon>
        <taxon>Streptophyta</taxon>
        <taxon>Embryophyta</taxon>
        <taxon>Tracheophyta</taxon>
        <taxon>Spermatophyta</taxon>
        <taxon>Magnoliopsida</taxon>
        <taxon>eudicotyledons</taxon>
        <taxon>Gunneridae</taxon>
        <taxon>Pentapetalae</taxon>
        <taxon>asterids</taxon>
        <taxon>lamiids</taxon>
        <taxon>Solanales</taxon>
        <taxon>Solanaceae</taxon>
        <taxon>Solanoideae</taxon>
        <taxon>Capsiceae</taxon>
        <taxon>Capsicum</taxon>
    </lineage>
</organism>
<comment type="caution">
    <text evidence="5">The sequence shown here is derived from an EMBL/GenBank/DDBJ whole genome shotgun (WGS) entry which is preliminary data.</text>
</comment>
<keyword evidence="3" id="KW-0687">Ribonucleoprotein</keyword>
<dbReference type="InterPro" id="IPR023575">
    <property type="entry name" value="Ribosomal_uS19_SF"/>
</dbReference>
<dbReference type="Proteomes" id="UP000222542">
    <property type="component" value="Unassembled WGS sequence"/>
</dbReference>
<proteinExistence type="inferred from homology"/>
<dbReference type="PANTHER" id="PTHR33022:SF13">
    <property type="entry name" value="UBIQUITIN-LIKE PROTEASE FAMILY PROFILE DOMAIN-CONTAINING PROTEIN"/>
    <property type="match status" value="1"/>
</dbReference>
<dbReference type="GO" id="GO:0006412">
    <property type="term" value="P:translation"/>
    <property type="evidence" value="ECO:0007669"/>
    <property type="project" value="InterPro"/>
</dbReference>
<dbReference type="EMBL" id="AYRZ02000002">
    <property type="protein sequence ID" value="PHT89859.1"/>
    <property type="molecule type" value="Genomic_DNA"/>
</dbReference>
<sequence length="238" mass="27471">MHERNYGVFVAGYAEYLSEAMPIPSVGFEAEYLRMRYTSLLQKYDLRKAKKGYVSENEDPPRPSIFMQKRKVPPDEKPEFVKTHLRNMIIVPEMIGNNMVPKRTETESSPSKGTSEVARLHPPLYKLALQALSQSGAEYDEHGEEEYFKRYDADANSPSTEELVKAFSIGHYPTRMQCDGAADLTGDFMVKSAMRKSFDDFRKILKEQKLDAYFRDICFGKYLDLSEDNNARFQIKMI</sequence>
<dbReference type="STRING" id="4072.A0A2G3A6H6"/>
<comment type="similarity">
    <text evidence="1">Belongs to the universal ribosomal protein uS19 family.</text>
</comment>
<dbReference type="PANTHER" id="PTHR33022">
    <property type="entry name" value="DUF1985 DOMAIN-CONTAINING PROTEIN"/>
    <property type="match status" value="1"/>
</dbReference>
<evidence type="ECO:0000256" key="1">
    <source>
        <dbReference type="ARBA" id="ARBA00007345"/>
    </source>
</evidence>
<evidence type="ECO:0000256" key="2">
    <source>
        <dbReference type="ARBA" id="ARBA00022980"/>
    </source>
</evidence>
<dbReference type="GO" id="GO:0005840">
    <property type="term" value="C:ribosome"/>
    <property type="evidence" value="ECO:0007669"/>
    <property type="project" value="UniProtKB-KW"/>
</dbReference>
<dbReference type="SUPFAM" id="SSF54570">
    <property type="entry name" value="Ribosomal protein S19"/>
    <property type="match status" value="1"/>
</dbReference>
<dbReference type="Pfam" id="PF00203">
    <property type="entry name" value="Ribosomal_S19"/>
    <property type="match status" value="1"/>
</dbReference>
<dbReference type="GO" id="GO:0003735">
    <property type="term" value="F:structural constituent of ribosome"/>
    <property type="evidence" value="ECO:0007669"/>
    <property type="project" value="InterPro"/>
</dbReference>
<accession>A0A2G3A6H6</accession>
<dbReference type="Gene3D" id="3.30.860.10">
    <property type="entry name" value="30s Ribosomal Protein S19, Chain A"/>
    <property type="match status" value="1"/>
</dbReference>
<evidence type="ECO:0000256" key="4">
    <source>
        <dbReference type="SAM" id="MobiDB-lite"/>
    </source>
</evidence>
<dbReference type="GO" id="GO:1990904">
    <property type="term" value="C:ribonucleoprotein complex"/>
    <property type="evidence" value="ECO:0007669"/>
    <property type="project" value="UniProtKB-KW"/>
</dbReference>
<evidence type="ECO:0000256" key="3">
    <source>
        <dbReference type="ARBA" id="ARBA00023274"/>
    </source>
</evidence>
<reference evidence="5 6" key="2">
    <citation type="journal article" date="2017" name="Genome Biol.">
        <title>New reference genome sequences of hot pepper reveal the massive evolution of plant disease-resistance genes by retroduplication.</title>
        <authorList>
            <person name="Kim S."/>
            <person name="Park J."/>
            <person name="Yeom S.I."/>
            <person name="Kim Y.M."/>
            <person name="Seo E."/>
            <person name="Kim K.T."/>
            <person name="Kim M.S."/>
            <person name="Lee J.M."/>
            <person name="Cheong K."/>
            <person name="Shin H.S."/>
            <person name="Kim S.B."/>
            <person name="Han K."/>
            <person name="Lee J."/>
            <person name="Park M."/>
            <person name="Lee H.A."/>
            <person name="Lee H.Y."/>
            <person name="Lee Y."/>
            <person name="Oh S."/>
            <person name="Lee J.H."/>
            <person name="Choi E."/>
            <person name="Choi E."/>
            <person name="Lee S.E."/>
            <person name="Jeon J."/>
            <person name="Kim H."/>
            <person name="Choi G."/>
            <person name="Song H."/>
            <person name="Lee J."/>
            <person name="Lee S.C."/>
            <person name="Kwon J.K."/>
            <person name="Lee H.Y."/>
            <person name="Koo N."/>
            <person name="Hong Y."/>
            <person name="Kim R.W."/>
            <person name="Kang W.H."/>
            <person name="Huh J.H."/>
            <person name="Kang B.C."/>
            <person name="Yang T.J."/>
            <person name="Lee Y.H."/>
            <person name="Bennetzen J.L."/>
            <person name="Choi D."/>
        </authorList>
    </citation>
    <scope>NUCLEOTIDE SEQUENCE [LARGE SCALE GENOMIC DNA]</scope>
    <source>
        <strain evidence="6">cv. CM334</strain>
    </source>
</reference>